<dbReference type="CDD" id="cd00609">
    <property type="entry name" value="AAT_like"/>
    <property type="match status" value="1"/>
</dbReference>
<sequence>MTALPAFKLEAFFSRWEFTARFHLSASDAQTTSMAELVAMADDEDRVAWESLDLGYTQTYGDPLLRKAIAETFEHADAEHVITFAGAQEGVLLGLQVLLGPEDHAVVVTPCYQSAETIALSLCEVTGVALRPERDWVLDLDELTAALRPNTRVLYINFPNNPTGKMLSHNDFAAVAELCDSRGIVLFSDEVHRGLELDPARTLTQAADLSTSAMSLGVTSKALGLPGLRVGWIVCRDKEILARLERAKHYTTICTSAPSEVLARIAIKAREQLLSRNRELVAKNLQIFGDFFAGFDDLFEWAAPEGGCVAFPRYLGGQGIEEFCGRLVEETGVLLVPSTIFTSELTPVPVDRFRIGVGRSDPEPALAAFSGWLRHE</sequence>
<dbReference type="Gene3D" id="3.90.1150.10">
    <property type="entry name" value="Aspartate Aminotransferase, domain 1"/>
    <property type="match status" value="1"/>
</dbReference>
<protein>
    <submittedName>
        <fullName evidence="2">Pyridoxal phosphate-dependent aminotransferase</fullName>
    </submittedName>
</protein>
<gene>
    <name evidence="2" type="ORF">GCM10022247_57080</name>
</gene>
<organism evidence="2 3">
    <name type="scientific">Allokutzneria multivorans</name>
    <dbReference type="NCBI Taxonomy" id="1142134"/>
    <lineage>
        <taxon>Bacteria</taxon>
        <taxon>Bacillati</taxon>
        <taxon>Actinomycetota</taxon>
        <taxon>Actinomycetes</taxon>
        <taxon>Pseudonocardiales</taxon>
        <taxon>Pseudonocardiaceae</taxon>
        <taxon>Allokutzneria</taxon>
    </lineage>
</organism>
<dbReference type="SUPFAM" id="SSF53383">
    <property type="entry name" value="PLP-dependent transferases"/>
    <property type="match status" value="1"/>
</dbReference>
<dbReference type="Proteomes" id="UP001501747">
    <property type="component" value="Unassembled WGS sequence"/>
</dbReference>
<proteinExistence type="predicted"/>
<dbReference type="InterPro" id="IPR015421">
    <property type="entry name" value="PyrdxlP-dep_Trfase_major"/>
</dbReference>
<dbReference type="InterPro" id="IPR004839">
    <property type="entry name" value="Aminotransferase_I/II_large"/>
</dbReference>
<dbReference type="InterPro" id="IPR015424">
    <property type="entry name" value="PyrdxlP-dep_Trfase"/>
</dbReference>
<dbReference type="Pfam" id="PF00155">
    <property type="entry name" value="Aminotran_1_2"/>
    <property type="match status" value="1"/>
</dbReference>
<evidence type="ECO:0000259" key="1">
    <source>
        <dbReference type="Pfam" id="PF00155"/>
    </source>
</evidence>
<feature type="domain" description="Aminotransferase class I/classII large" evidence="1">
    <location>
        <begin position="54"/>
        <end position="360"/>
    </location>
</feature>
<evidence type="ECO:0000313" key="3">
    <source>
        <dbReference type="Proteomes" id="UP001501747"/>
    </source>
</evidence>
<dbReference type="Gene3D" id="3.40.640.10">
    <property type="entry name" value="Type I PLP-dependent aspartate aminotransferase-like (Major domain)"/>
    <property type="match status" value="1"/>
</dbReference>
<dbReference type="EMBL" id="BAABAL010000019">
    <property type="protein sequence ID" value="GAA4025130.1"/>
    <property type="molecule type" value="Genomic_DNA"/>
</dbReference>
<dbReference type="GO" id="GO:0008483">
    <property type="term" value="F:transaminase activity"/>
    <property type="evidence" value="ECO:0007669"/>
    <property type="project" value="UniProtKB-KW"/>
</dbReference>
<name>A0ABP7TEV4_9PSEU</name>
<dbReference type="PANTHER" id="PTHR43510">
    <property type="entry name" value="AMINOTRANSFERASE FUNCTION, HYPOTHETICAL (EUROFUNG)"/>
    <property type="match status" value="1"/>
</dbReference>
<dbReference type="RefSeq" id="WP_344881288.1">
    <property type="nucleotide sequence ID" value="NZ_BAABAL010000019.1"/>
</dbReference>
<accession>A0ABP7TEV4</accession>
<keyword evidence="2" id="KW-0808">Transferase</keyword>
<dbReference type="PANTHER" id="PTHR43510:SF1">
    <property type="entry name" value="AMINOTRANSFERASE FUNCTION, HYPOTHETICAL (EUROFUNG)"/>
    <property type="match status" value="1"/>
</dbReference>
<keyword evidence="3" id="KW-1185">Reference proteome</keyword>
<dbReference type="InterPro" id="IPR015422">
    <property type="entry name" value="PyrdxlP-dep_Trfase_small"/>
</dbReference>
<reference evidence="3" key="1">
    <citation type="journal article" date="2019" name="Int. J. Syst. Evol. Microbiol.">
        <title>The Global Catalogue of Microorganisms (GCM) 10K type strain sequencing project: providing services to taxonomists for standard genome sequencing and annotation.</title>
        <authorList>
            <consortium name="The Broad Institute Genomics Platform"/>
            <consortium name="The Broad Institute Genome Sequencing Center for Infectious Disease"/>
            <person name="Wu L."/>
            <person name="Ma J."/>
        </authorList>
    </citation>
    <scope>NUCLEOTIDE SEQUENCE [LARGE SCALE GENOMIC DNA]</scope>
    <source>
        <strain evidence="3">JCM 17342</strain>
    </source>
</reference>
<comment type="caution">
    <text evidence="2">The sequence shown here is derived from an EMBL/GenBank/DDBJ whole genome shotgun (WGS) entry which is preliminary data.</text>
</comment>
<evidence type="ECO:0000313" key="2">
    <source>
        <dbReference type="EMBL" id="GAA4025130.1"/>
    </source>
</evidence>
<keyword evidence="2" id="KW-0032">Aminotransferase</keyword>